<dbReference type="KEGG" id="vgu:HYG85_13545"/>
<keyword evidence="1" id="KW-1133">Transmembrane helix</keyword>
<dbReference type="RefSeq" id="WP_212690129.1">
    <property type="nucleotide sequence ID" value="NZ_CP058561.1"/>
</dbReference>
<feature type="domain" description="Peptidase C39-like" evidence="2">
    <location>
        <begin position="157"/>
        <end position="291"/>
    </location>
</feature>
<organism evidence="3 4">
    <name type="scientific">Vallitalea guaymasensis</name>
    <dbReference type="NCBI Taxonomy" id="1185412"/>
    <lineage>
        <taxon>Bacteria</taxon>
        <taxon>Bacillati</taxon>
        <taxon>Bacillota</taxon>
        <taxon>Clostridia</taxon>
        <taxon>Lachnospirales</taxon>
        <taxon>Vallitaleaceae</taxon>
        <taxon>Vallitalea</taxon>
    </lineage>
</organism>
<feature type="transmembrane region" description="Helical" evidence="1">
    <location>
        <begin position="27"/>
        <end position="45"/>
    </location>
</feature>
<name>A0A8J8MBF0_9FIRM</name>
<accession>A0A8J8MBF0</accession>
<protein>
    <submittedName>
        <fullName evidence="3">C39 family peptidase</fullName>
    </submittedName>
</protein>
<evidence type="ECO:0000313" key="3">
    <source>
        <dbReference type="EMBL" id="QUH29879.1"/>
    </source>
</evidence>
<evidence type="ECO:0000313" key="4">
    <source>
        <dbReference type="Proteomes" id="UP000677305"/>
    </source>
</evidence>
<dbReference type="Proteomes" id="UP000677305">
    <property type="component" value="Chromosome"/>
</dbReference>
<proteinExistence type="predicted"/>
<keyword evidence="4" id="KW-1185">Reference proteome</keyword>
<evidence type="ECO:0000259" key="2">
    <source>
        <dbReference type="Pfam" id="PF13529"/>
    </source>
</evidence>
<dbReference type="Pfam" id="PF13529">
    <property type="entry name" value="Peptidase_C39_2"/>
    <property type="match status" value="1"/>
</dbReference>
<reference evidence="3 4" key="1">
    <citation type="submission" date="2020-07" db="EMBL/GenBank/DDBJ databases">
        <title>Vallitalea guaymasensis genome.</title>
        <authorList>
            <person name="Postec A."/>
        </authorList>
    </citation>
    <scope>NUCLEOTIDE SEQUENCE [LARGE SCALE GENOMIC DNA]</scope>
    <source>
        <strain evidence="3 4">Ra1766G1</strain>
    </source>
</reference>
<gene>
    <name evidence="3" type="ORF">HYG85_13545</name>
</gene>
<dbReference type="Gene3D" id="3.90.70.10">
    <property type="entry name" value="Cysteine proteinases"/>
    <property type="match status" value="1"/>
</dbReference>
<dbReference type="InterPro" id="IPR039564">
    <property type="entry name" value="Peptidase_C39-like"/>
</dbReference>
<keyword evidence="1" id="KW-0472">Membrane</keyword>
<evidence type="ECO:0000256" key="1">
    <source>
        <dbReference type="SAM" id="Phobius"/>
    </source>
</evidence>
<dbReference type="EMBL" id="CP058561">
    <property type="protein sequence ID" value="QUH29879.1"/>
    <property type="molecule type" value="Genomic_DNA"/>
</dbReference>
<dbReference type="AlphaFoldDB" id="A0A8J8MBF0"/>
<keyword evidence="1" id="KW-0812">Transmembrane</keyword>
<sequence length="317" mass="35871">MENYPDNYSKVRNNTNRKQNRRTATGVIFFLLSCGLIAFMAYKIVNQGNSIANNVRSEEINFEYEREVTTRENVTAPEPTEEYPADIPNREELIELAGKYPDVKTILKNVENYPDELLELIVRNPETIKFVLDYPNKYPAVDEDSSIDITQEYKEGDIPLFLQWDQRWGYYNYGNSPIGLSGCGPTVLSMVIVALTGDTEKNPKFVSDFSYENGYFVEGSGSSWSLMTDGAESFGLNSTVLPLSEKTIKSNLREGNPIVVSLRPGDFTTTGHFIVLTGITDEGKITVHDPNSIERSNKEWDIDVFMKQSKNLWAFSS</sequence>